<comment type="caution">
    <text evidence="4">The sequence shown here is derived from an EMBL/GenBank/DDBJ whole genome shotgun (WGS) entry which is preliminary data.</text>
</comment>
<organism evidence="4 5">
    <name type="scientific">Anaeramoeba ignava</name>
    <name type="common">Anaerobic marine amoeba</name>
    <dbReference type="NCBI Taxonomy" id="1746090"/>
    <lineage>
        <taxon>Eukaryota</taxon>
        <taxon>Metamonada</taxon>
        <taxon>Anaeramoebidae</taxon>
        <taxon>Anaeramoeba</taxon>
    </lineage>
</organism>
<feature type="coiled-coil region" evidence="2">
    <location>
        <begin position="86"/>
        <end position="113"/>
    </location>
</feature>
<dbReference type="InterPro" id="IPR009772">
    <property type="entry name" value="CDC123"/>
</dbReference>
<evidence type="ECO:0000256" key="3">
    <source>
        <dbReference type="SAM" id="MobiDB-lite"/>
    </source>
</evidence>
<dbReference type="GO" id="GO:0051301">
    <property type="term" value="P:cell division"/>
    <property type="evidence" value="ECO:0007669"/>
    <property type="project" value="UniProtKB-KW"/>
</dbReference>
<dbReference type="EMBL" id="JAPDFW010000088">
    <property type="protein sequence ID" value="KAJ5071481.1"/>
    <property type="molecule type" value="Genomic_DNA"/>
</dbReference>
<evidence type="ECO:0000313" key="4">
    <source>
        <dbReference type="EMBL" id="KAJ5071481.1"/>
    </source>
</evidence>
<dbReference type="Pfam" id="PF07065">
    <property type="entry name" value="D123"/>
    <property type="match status" value="1"/>
</dbReference>
<reference evidence="4" key="1">
    <citation type="submission" date="2022-10" db="EMBL/GenBank/DDBJ databases">
        <title>Novel sulphate-reducing endosymbionts in the free-living metamonad Anaeramoeba.</title>
        <authorList>
            <person name="Jerlstrom-Hultqvist J."/>
            <person name="Cepicka I."/>
            <person name="Gallot-Lavallee L."/>
            <person name="Salas-Leiva D."/>
            <person name="Curtis B.A."/>
            <person name="Zahonova K."/>
            <person name="Pipaliya S."/>
            <person name="Dacks J."/>
            <person name="Roger A.J."/>
        </authorList>
    </citation>
    <scope>NUCLEOTIDE SEQUENCE</scope>
    <source>
        <strain evidence="4">BMAN</strain>
    </source>
</reference>
<dbReference type="AlphaFoldDB" id="A0A9Q0LE06"/>
<dbReference type="PANTHER" id="PTHR15323">
    <property type="entry name" value="D123 PROTEIN"/>
    <property type="match status" value="1"/>
</dbReference>
<dbReference type="Proteomes" id="UP001149090">
    <property type="component" value="Unassembled WGS sequence"/>
</dbReference>
<feature type="region of interest" description="Disordered" evidence="3">
    <location>
        <begin position="1"/>
        <end position="25"/>
    </location>
</feature>
<keyword evidence="4" id="KW-0132">Cell division</keyword>
<comment type="similarity">
    <text evidence="1">Belongs to the CDC123 family.</text>
</comment>
<keyword evidence="4" id="KW-0131">Cell cycle</keyword>
<proteinExistence type="inferred from homology"/>
<keyword evidence="5" id="KW-1185">Reference proteome</keyword>
<accession>A0A9Q0LE06</accession>
<gene>
    <name evidence="4" type="ORF">M0811_10325</name>
</gene>
<dbReference type="OMA" id="WISHHEI"/>
<dbReference type="OrthoDB" id="360540at2759"/>
<evidence type="ECO:0000313" key="5">
    <source>
        <dbReference type="Proteomes" id="UP001149090"/>
    </source>
</evidence>
<evidence type="ECO:0000256" key="2">
    <source>
        <dbReference type="SAM" id="Coils"/>
    </source>
</evidence>
<name>A0A9Q0LE06_ANAIG</name>
<evidence type="ECO:0000256" key="1">
    <source>
        <dbReference type="ARBA" id="ARBA00011047"/>
    </source>
</evidence>
<protein>
    <submittedName>
        <fullName evidence="4">Cell division cycle protein</fullName>
    </submittedName>
</protein>
<keyword evidence="2" id="KW-0175">Coiled coil</keyword>
<sequence>MSLQNALKSVQLKKQTQQNSTENNLNGFFTEQELRDGQKQVLEVNIENWIELLESKNLTFPTKFVSISIQEAKSLKECCEQQKKYGKIEENKLSELNDLKKKLNQEIKDLLSNSKFNQDGIFMKMSSRSAKDAIEFHPNFPIFYKNQLLDLKKPFKDISENEKLFALIEASKNCLKVKNADDIIFLVTHSDRIWMDMSIALENIDIFNESFVLRTWFDIDADLEFRGYVFNNNLNALSQYFQYFSSPRLVEQKEEIQKIILNFFENEVKPCLSTKFTNYVIDFCIAKEPKNQPFVIELNAFHFSDTCLFNWAKDQELFKNGPFEFRITEKPRSGAKAELEKSWKELIETVKI</sequence>
<dbReference type="PANTHER" id="PTHR15323:SF6">
    <property type="entry name" value="CELL DIVISION CYCLE PROTEIN 123 HOMOLOG"/>
    <property type="match status" value="1"/>
</dbReference>
<dbReference type="GO" id="GO:0005737">
    <property type="term" value="C:cytoplasm"/>
    <property type="evidence" value="ECO:0007669"/>
    <property type="project" value="TreeGrafter"/>
</dbReference>